<feature type="compositionally biased region" description="Basic and acidic residues" evidence="1">
    <location>
        <begin position="1"/>
        <end position="19"/>
    </location>
</feature>
<dbReference type="AlphaFoldDB" id="A0A5B7EWD4"/>
<organism evidence="2 3">
    <name type="scientific">Portunus trituberculatus</name>
    <name type="common">Swimming crab</name>
    <name type="synonym">Neptunus trituberculatus</name>
    <dbReference type="NCBI Taxonomy" id="210409"/>
    <lineage>
        <taxon>Eukaryota</taxon>
        <taxon>Metazoa</taxon>
        <taxon>Ecdysozoa</taxon>
        <taxon>Arthropoda</taxon>
        <taxon>Crustacea</taxon>
        <taxon>Multicrustacea</taxon>
        <taxon>Malacostraca</taxon>
        <taxon>Eumalacostraca</taxon>
        <taxon>Eucarida</taxon>
        <taxon>Decapoda</taxon>
        <taxon>Pleocyemata</taxon>
        <taxon>Brachyura</taxon>
        <taxon>Eubrachyura</taxon>
        <taxon>Portunoidea</taxon>
        <taxon>Portunidae</taxon>
        <taxon>Portuninae</taxon>
        <taxon>Portunus</taxon>
    </lineage>
</organism>
<keyword evidence="3" id="KW-1185">Reference proteome</keyword>
<dbReference type="Proteomes" id="UP000324222">
    <property type="component" value="Unassembled WGS sequence"/>
</dbReference>
<evidence type="ECO:0000313" key="3">
    <source>
        <dbReference type="Proteomes" id="UP000324222"/>
    </source>
</evidence>
<feature type="region of interest" description="Disordered" evidence="1">
    <location>
        <begin position="1"/>
        <end position="70"/>
    </location>
</feature>
<feature type="compositionally biased region" description="Polar residues" evidence="1">
    <location>
        <begin position="53"/>
        <end position="70"/>
    </location>
</feature>
<evidence type="ECO:0000313" key="2">
    <source>
        <dbReference type="EMBL" id="MPC37496.1"/>
    </source>
</evidence>
<dbReference type="EMBL" id="VSRR010003797">
    <property type="protein sequence ID" value="MPC37496.1"/>
    <property type="molecule type" value="Genomic_DNA"/>
</dbReference>
<comment type="caution">
    <text evidence="2">The sequence shown here is derived from an EMBL/GenBank/DDBJ whole genome shotgun (WGS) entry which is preliminary data.</text>
</comment>
<evidence type="ECO:0000256" key="1">
    <source>
        <dbReference type="SAM" id="MobiDB-lite"/>
    </source>
</evidence>
<name>A0A5B7EWD4_PORTR</name>
<reference evidence="2 3" key="1">
    <citation type="submission" date="2019-05" db="EMBL/GenBank/DDBJ databases">
        <title>Another draft genome of Portunus trituberculatus and its Hox gene families provides insights of decapod evolution.</title>
        <authorList>
            <person name="Jeong J.-H."/>
            <person name="Song I."/>
            <person name="Kim S."/>
            <person name="Choi T."/>
            <person name="Kim D."/>
            <person name="Ryu S."/>
            <person name="Kim W."/>
        </authorList>
    </citation>
    <scope>NUCLEOTIDE SEQUENCE [LARGE SCALE GENOMIC DNA]</scope>
    <source>
        <tissue evidence="2">Muscle</tissue>
    </source>
</reference>
<gene>
    <name evidence="2" type="ORF">E2C01_030977</name>
</gene>
<sequence length="70" mass="7468">MQRLDAVHAETCDHGERRAAPSTTDITGTPPRRIGTSILPQDSSAESLPPQPSEATATHSTEVNQRCGTQ</sequence>
<accession>A0A5B7EWD4</accession>
<protein>
    <submittedName>
        <fullName evidence="2">Uncharacterized protein</fullName>
    </submittedName>
</protein>
<proteinExistence type="predicted"/>